<sequence length="328" mass="33987">MRRFSFRLAGVLLAGGALSLAGCSADPAGTGPDAGEGAIDVVTSTNVYGNIMATVGGDNVSVQAVIDRPSQDPHSYEATARDKLAVSDADLVVLNGGGYDVFMEQLVQESGIDPADVLNAVEISGLETEGDAEAHGEETHDDESGSHDHGGHSHGSFNEHVWYSPEAMGLLAEAAAQRLAALDPDNAPAYRENAAAFNGGIEELSAELAQDKEAAGGRDVAATEPVPEYLFEAAGLHNATPAAFASAVEAGSDVPPAVLNEMQDLLRSGTIAFLAYNTQTSTAQTEAVRTTAEEAGVPVLDFAETLPEGQDYLSWMGSNVASIDDVLR</sequence>
<dbReference type="GO" id="GO:0030001">
    <property type="term" value="P:metal ion transport"/>
    <property type="evidence" value="ECO:0007669"/>
    <property type="project" value="InterPro"/>
</dbReference>
<evidence type="ECO:0000256" key="4">
    <source>
        <dbReference type="ARBA" id="ARBA00022729"/>
    </source>
</evidence>
<dbReference type="PANTHER" id="PTHR42953">
    <property type="entry name" value="HIGH-AFFINITY ZINC UPTAKE SYSTEM PROTEIN ZNUA-RELATED"/>
    <property type="match status" value="1"/>
</dbReference>
<comment type="subcellular location">
    <subcellularLocation>
        <location evidence="1">Cell envelope</location>
    </subcellularLocation>
</comment>
<evidence type="ECO:0000256" key="5">
    <source>
        <dbReference type="SAM" id="MobiDB-lite"/>
    </source>
</evidence>
<feature type="region of interest" description="Disordered" evidence="5">
    <location>
        <begin position="131"/>
        <end position="159"/>
    </location>
</feature>
<keyword evidence="8" id="KW-1185">Reference proteome</keyword>
<name>A0A975R0A9_9MICC</name>
<dbReference type="Proteomes" id="UP000676885">
    <property type="component" value="Chromosome"/>
</dbReference>
<evidence type="ECO:0000313" key="8">
    <source>
        <dbReference type="Proteomes" id="UP000676885"/>
    </source>
</evidence>
<gene>
    <name evidence="7" type="ORF">KKR91_12140</name>
</gene>
<organism evidence="7 8">
    <name type="scientific">Arthrobacter jiangjiafuii</name>
    <dbReference type="NCBI Taxonomy" id="2817475"/>
    <lineage>
        <taxon>Bacteria</taxon>
        <taxon>Bacillati</taxon>
        <taxon>Actinomycetota</taxon>
        <taxon>Actinomycetes</taxon>
        <taxon>Micrococcales</taxon>
        <taxon>Micrococcaceae</taxon>
        <taxon>Arthrobacter</taxon>
    </lineage>
</organism>
<dbReference type="Pfam" id="PF01297">
    <property type="entry name" value="ZnuA"/>
    <property type="match status" value="1"/>
</dbReference>
<proteinExistence type="predicted"/>
<accession>A0A975R0A9</accession>
<dbReference type="PROSITE" id="PS51257">
    <property type="entry name" value="PROKAR_LIPOPROTEIN"/>
    <property type="match status" value="1"/>
</dbReference>
<evidence type="ECO:0000256" key="1">
    <source>
        <dbReference type="ARBA" id="ARBA00004196"/>
    </source>
</evidence>
<dbReference type="Gene3D" id="3.40.50.1980">
    <property type="entry name" value="Nitrogenase molybdenum iron protein domain"/>
    <property type="match status" value="2"/>
</dbReference>
<evidence type="ECO:0000256" key="6">
    <source>
        <dbReference type="SAM" id="SignalP"/>
    </source>
</evidence>
<evidence type="ECO:0000256" key="2">
    <source>
        <dbReference type="ARBA" id="ARBA00022448"/>
    </source>
</evidence>
<dbReference type="GO" id="GO:0046872">
    <property type="term" value="F:metal ion binding"/>
    <property type="evidence" value="ECO:0007669"/>
    <property type="project" value="UniProtKB-KW"/>
</dbReference>
<dbReference type="RefSeq" id="WP_210231289.1">
    <property type="nucleotide sequence ID" value="NZ_CP076022.1"/>
</dbReference>
<reference evidence="7 8" key="1">
    <citation type="submission" date="2021-05" db="EMBL/GenBank/DDBJ databases">
        <title>Novel species in genus Arthrobacter.</title>
        <authorList>
            <person name="Zhang G."/>
        </authorList>
    </citation>
    <scope>NUCLEOTIDE SEQUENCE [LARGE SCALE GENOMIC DNA]</scope>
    <source>
        <strain evidence="8">zg-ZUI227</strain>
    </source>
</reference>
<evidence type="ECO:0000256" key="3">
    <source>
        <dbReference type="ARBA" id="ARBA00022723"/>
    </source>
</evidence>
<feature type="chain" id="PRO_5039215007" evidence="6">
    <location>
        <begin position="22"/>
        <end position="328"/>
    </location>
</feature>
<dbReference type="AlphaFoldDB" id="A0A975R0A9"/>
<keyword evidence="4 6" id="KW-0732">Signal</keyword>
<dbReference type="EMBL" id="CP076022">
    <property type="protein sequence ID" value="QWC09244.1"/>
    <property type="molecule type" value="Genomic_DNA"/>
</dbReference>
<keyword evidence="2" id="KW-0813">Transport</keyword>
<dbReference type="KEGG" id="ajg:KKR91_12140"/>
<feature type="compositionally biased region" description="Basic and acidic residues" evidence="5">
    <location>
        <begin position="132"/>
        <end position="151"/>
    </location>
</feature>
<protein>
    <submittedName>
        <fullName evidence="7">Zinc ABC transporter substrate-binding protein</fullName>
    </submittedName>
</protein>
<dbReference type="InterPro" id="IPR050492">
    <property type="entry name" value="Bact_metal-bind_prot9"/>
</dbReference>
<dbReference type="GO" id="GO:0030313">
    <property type="term" value="C:cell envelope"/>
    <property type="evidence" value="ECO:0007669"/>
    <property type="project" value="UniProtKB-SubCell"/>
</dbReference>
<keyword evidence="3" id="KW-0479">Metal-binding</keyword>
<dbReference type="PANTHER" id="PTHR42953:SF1">
    <property type="entry name" value="METAL-BINDING PROTEIN HI_0362-RELATED"/>
    <property type="match status" value="1"/>
</dbReference>
<dbReference type="SUPFAM" id="SSF53807">
    <property type="entry name" value="Helical backbone' metal receptor"/>
    <property type="match status" value="1"/>
</dbReference>
<evidence type="ECO:0000313" key="7">
    <source>
        <dbReference type="EMBL" id="QWC09244.1"/>
    </source>
</evidence>
<feature type="signal peptide" evidence="6">
    <location>
        <begin position="1"/>
        <end position="21"/>
    </location>
</feature>
<dbReference type="InterPro" id="IPR006127">
    <property type="entry name" value="ZnuA-like"/>
</dbReference>